<organism evidence="2 3">
    <name type="scientific">Ruminococcus champanellensis (strain DSM 18848 / JCM 17042 / KCTC 15320 / 18P13)</name>
    <dbReference type="NCBI Taxonomy" id="213810"/>
    <lineage>
        <taxon>Bacteria</taxon>
        <taxon>Bacillati</taxon>
        <taxon>Bacillota</taxon>
        <taxon>Clostridia</taxon>
        <taxon>Eubacteriales</taxon>
        <taxon>Oscillospiraceae</taxon>
        <taxon>Ruminococcus</taxon>
    </lineage>
</organism>
<dbReference type="OrthoDB" id="9775804at2"/>
<gene>
    <name evidence="2" type="ordered locus">RUM_04650</name>
</gene>
<dbReference type="PROSITE" id="PS51186">
    <property type="entry name" value="GNAT"/>
    <property type="match status" value="1"/>
</dbReference>
<feature type="domain" description="N-acetyltransferase" evidence="1">
    <location>
        <begin position="6"/>
        <end position="138"/>
    </location>
</feature>
<dbReference type="Proteomes" id="UP000007054">
    <property type="component" value="Chromosome"/>
</dbReference>
<protein>
    <submittedName>
        <fullName evidence="2">Predicted acetyltransferase</fullName>
    </submittedName>
</protein>
<keyword evidence="3" id="KW-1185">Reference proteome</keyword>
<dbReference type="PANTHER" id="PTHR43233">
    <property type="entry name" value="FAMILY N-ACETYLTRANSFERASE, PUTATIVE (AFU_ORTHOLOGUE AFUA_6G03350)-RELATED"/>
    <property type="match status" value="1"/>
</dbReference>
<dbReference type="PANTHER" id="PTHR43233:SF1">
    <property type="entry name" value="FAMILY N-ACETYLTRANSFERASE, PUTATIVE (AFU_ORTHOLOGUE AFUA_6G03350)-RELATED"/>
    <property type="match status" value="1"/>
</dbReference>
<evidence type="ECO:0000259" key="1">
    <source>
        <dbReference type="PROSITE" id="PS51186"/>
    </source>
</evidence>
<name>D4LAQ0_RUMC1</name>
<dbReference type="AlphaFoldDB" id="D4LAQ0"/>
<dbReference type="Pfam" id="PF00583">
    <property type="entry name" value="Acetyltransf_1"/>
    <property type="match status" value="1"/>
</dbReference>
<evidence type="ECO:0000313" key="2">
    <source>
        <dbReference type="EMBL" id="CBL16695.1"/>
    </source>
</evidence>
<sequence length="138" mass="16048">MHHWTVQYNTLTAAEFIRLWESVWDGAPTREQVQLALAHTLFRVAVYDGEQVIGMARMLGDLGMNYYIKDVVVLPAYQRQGVGRLLLEELMKYIRENGVPGTDIFVELCAVPDKIPFYERFGFTYNEAKRLMRMCHVD</sequence>
<keyword evidence="2" id="KW-0808">Transferase</keyword>
<proteinExistence type="predicted"/>
<dbReference type="STRING" id="213810.RUM_04650"/>
<dbReference type="HOGENOM" id="CLU_086503_4_0_9"/>
<evidence type="ECO:0000313" key="3">
    <source>
        <dbReference type="Proteomes" id="UP000007054"/>
    </source>
</evidence>
<dbReference type="PATRIC" id="fig|213810.4.peg.373"/>
<reference evidence="2" key="1">
    <citation type="submission" date="2010-03" db="EMBL/GenBank/DDBJ databases">
        <title>The genome sequence of Ruminococcus sp. 18P13.</title>
        <authorList>
            <consortium name="metaHIT consortium -- http://www.metahit.eu/"/>
            <person name="Pajon A."/>
            <person name="Turner K."/>
            <person name="Parkhill J."/>
            <person name="Bernalier A."/>
        </authorList>
    </citation>
    <scope>NUCLEOTIDE SEQUENCE [LARGE SCALE GENOMIC DNA]</scope>
    <source>
        <strain evidence="2">Type strain: 18P13</strain>
    </source>
</reference>
<dbReference type="GeneID" id="83155293"/>
<dbReference type="KEGG" id="rch:RUM_04650"/>
<dbReference type="BioCyc" id="RCHA213810:RUM_RS02255-MONOMER"/>
<dbReference type="Gene3D" id="3.40.630.30">
    <property type="match status" value="1"/>
</dbReference>
<dbReference type="RefSeq" id="WP_015557602.1">
    <property type="nucleotide sequence ID" value="NC_021039.1"/>
</dbReference>
<accession>D4LAQ0</accession>
<dbReference type="SUPFAM" id="SSF55729">
    <property type="entry name" value="Acyl-CoA N-acyltransferases (Nat)"/>
    <property type="match status" value="1"/>
</dbReference>
<dbReference type="InterPro" id="IPR053144">
    <property type="entry name" value="Acetyltransferase_Butenolide"/>
</dbReference>
<dbReference type="EMBL" id="FP929052">
    <property type="protein sequence ID" value="CBL16695.1"/>
    <property type="molecule type" value="Genomic_DNA"/>
</dbReference>
<dbReference type="GO" id="GO:0016747">
    <property type="term" value="F:acyltransferase activity, transferring groups other than amino-acyl groups"/>
    <property type="evidence" value="ECO:0007669"/>
    <property type="project" value="InterPro"/>
</dbReference>
<dbReference type="CDD" id="cd04301">
    <property type="entry name" value="NAT_SF"/>
    <property type="match status" value="1"/>
</dbReference>
<reference evidence="2" key="2">
    <citation type="submission" date="2010-03" db="EMBL/GenBank/DDBJ databases">
        <authorList>
            <person name="Pajon A."/>
        </authorList>
    </citation>
    <scope>NUCLEOTIDE SEQUENCE</scope>
    <source>
        <strain evidence="2">Type strain: 18P13</strain>
    </source>
</reference>
<dbReference type="InterPro" id="IPR016181">
    <property type="entry name" value="Acyl_CoA_acyltransferase"/>
</dbReference>
<dbReference type="InterPro" id="IPR000182">
    <property type="entry name" value="GNAT_dom"/>
</dbReference>